<protein>
    <recommendedName>
        <fullName evidence="2">DUF6604 domain-containing protein</fullName>
    </recommendedName>
</protein>
<evidence type="ECO:0000259" key="2">
    <source>
        <dbReference type="Pfam" id="PF20253"/>
    </source>
</evidence>
<dbReference type="InterPro" id="IPR046539">
    <property type="entry name" value="DUF6604"/>
</dbReference>
<dbReference type="Pfam" id="PF20253">
    <property type="entry name" value="DUF6604"/>
    <property type="match status" value="1"/>
</dbReference>
<proteinExistence type="predicted"/>
<evidence type="ECO:0000313" key="4">
    <source>
        <dbReference type="Proteomes" id="UP000215127"/>
    </source>
</evidence>
<gene>
    <name evidence="3" type="ORF">ZT3D7_G617</name>
</gene>
<dbReference type="AlphaFoldDB" id="A0A1X7RDJ8"/>
<name>A0A1X7RDJ8_ZYMT9</name>
<sequence>MAPRLPADLYEQYEILKDDTREVFEWLCSEAARIAASPPIAARDVSTRLCLSLATTIVDSCDGAIPMRICKLAQDAADRRRKVSKHYMNVPKAARWPSWQAENDGHNHFTQTLERVHDILQAARQRRMGQERAQHQSIEDPTELQLPDRLASLAFDTAWHNSMTVDTGSTAESSDFAEGPSSVTDESSRPILQSLDEAQQACLPDLGPAMRQACAIRTFMRNSWNSARTGKISYLLASEITVYGIQVVQHLFRRTRQQVAGSPITFPEDFRDQSSNGGLHWESEADRKALLCIRGRSTIIHLQEVLGKKKPDGSDSLTDMKKHPFVDALGSLQHLRDIARDVVQRKGPDPQVASGMVDRCTTQLLLRVVYPLGWIIPTVETCFYVEVLLDIFDATARVPNAGSDTAMSVHTKIGEMKKEIDALWQGLGRLPIAEYENSEVPTWSASPNANKAEQPFPFEKFEKGFQHASRMMKPTSESTWSLRPSPTPESTAESSGTWIITLPSTLTSALPLLLTSHALRVRDFLAHQSTTWLNHNLIVASAAIFYKGSQACGGIKVVWPEMEQFLAIQQKVQNGMDFWIDFQTSYAPAQIMESAHQMISHRTKTYDKKIERSTSEAVASADTINEGSLPAWRFPCLYVEPGDMVVDVLESSIERFKQSGLGYTVPADLIEATMFDGSLTQAQTFKVLAACLSEKESYINFNIVAFDLLCAETLQHVFDQTEVDGAPLVGKEPTLEEHTIFRQMALQLASGAKDFEDAYAAAQFSFGDKGVENALVARLNVFNILTRGGGIMQEFLQHRNYLSRSTGTKAPVSEVEHEGIPGKKGKNKKKNNRKKK</sequence>
<organism evidence="3 4">
    <name type="scientific">Zymoseptoria tritici (strain ST99CH_3D7)</name>
    <dbReference type="NCBI Taxonomy" id="1276538"/>
    <lineage>
        <taxon>Eukaryota</taxon>
        <taxon>Fungi</taxon>
        <taxon>Dikarya</taxon>
        <taxon>Ascomycota</taxon>
        <taxon>Pezizomycotina</taxon>
        <taxon>Dothideomycetes</taxon>
        <taxon>Dothideomycetidae</taxon>
        <taxon>Mycosphaerellales</taxon>
        <taxon>Mycosphaerellaceae</taxon>
        <taxon>Zymoseptoria</taxon>
    </lineage>
</organism>
<evidence type="ECO:0000313" key="3">
    <source>
        <dbReference type="EMBL" id="SMQ45473.1"/>
    </source>
</evidence>
<reference evidence="3 4" key="1">
    <citation type="submission" date="2016-06" db="EMBL/GenBank/DDBJ databases">
        <authorList>
            <person name="Kjaerup R.B."/>
            <person name="Dalgaard T.S."/>
            <person name="Juul-Madsen H.R."/>
        </authorList>
    </citation>
    <scope>NUCLEOTIDE SEQUENCE [LARGE SCALE GENOMIC DNA]</scope>
</reference>
<evidence type="ECO:0000256" key="1">
    <source>
        <dbReference type="SAM" id="MobiDB-lite"/>
    </source>
</evidence>
<feature type="domain" description="DUF6604" evidence="2">
    <location>
        <begin position="17"/>
        <end position="251"/>
    </location>
</feature>
<feature type="region of interest" description="Disordered" evidence="1">
    <location>
        <begin position="166"/>
        <end position="187"/>
    </location>
</feature>
<feature type="compositionally biased region" description="Basic residues" evidence="1">
    <location>
        <begin position="823"/>
        <end position="836"/>
    </location>
</feature>
<dbReference type="Proteomes" id="UP000215127">
    <property type="component" value="Chromosome 1"/>
</dbReference>
<feature type="region of interest" description="Disordered" evidence="1">
    <location>
        <begin position="806"/>
        <end position="836"/>
    </location>
</feature>
<dbReference type="EMBL" id="LT853692">
    <property type="protein sequence ID" value="SMQ45473.1"/>
    <property type="molecule type" value="Genomic_DNA"/>
</dbReference>
<keyword evidence="4" id="KW-1185">Reference proteome</keyword>
<accession>A0A1X7RDJ8</accession>